<sequence length="92" mass="10627">MLSPTDPILLLTVVASFQHCHGTSMRGWGQKKNNRMADKCAQFLQTSTQKEWGGRSACWKTCLSLRTPLEPRWFTLLSLRCKRRMIKGQLRC</sequence>
<protein>
    <recommendedName>
        <fullName evidence="4">Secreted protein</fullName>
    </recommendedName>
</protein>
<proteinExistence type="predicted"/>
<keyword evidence="3" id="KW-1185">Reference proteome</keyword>
<organism evidence="2 3">
    <name type="scientific">Amanita muscaria (strain Koide BX008)</name>
    <dbReference type="NCBI Taxonomy" id="946122"/>
    <lineage>
        <taxon>Eukaryota</taxon>
        <taxon>Fungi</taxon>
        <taxon>Dikarya</taxon>
        <taxon>Basidiomycota</taxon>
        <taxon>Agaricomycotina</taxon>
        <taxon>Agaricomycetes</taxon>
        <taxon>Agaricomycetidae</taxon>
        <taxon>Agaricales</taxon>
        <taxon>Pluteineae</taxon>
        <taxon>Amanitaceae</taxon>
        <taxon>Amanita</taxon>
    </lineage>
</organism>
<dbReference type="EMBL" id="KN818287">
    <property type="protein sequence ID" value="KIL61232.1"/>
    <property type="molecule type" value="Genomic_DNA"/>
</dbReference>
<evidence type="ECO:0008006" key="4">
    <source>
        <dbReference type="Google" id="ProtNLM"/>
    </source>
</evidence>
<dbReference type="AlphaFoldDB" id="A0A0C2WIA2"/>
<evidence type="ECO:0000313" key="3">
    <source>
        <dbReference type="Proteomes" id="UP000054549"/>
    </source>
</evidence>
<keyword evidence="1" id="KW-0732">Signal</keyword>
<feature type="signal peptide" evidence="1">
    <location>
        <begin position="1"/>
        <end position="22"/>
    </location>
</feature>
<reference evidence="2 3" key="1">
    <citation type="submission" date="2014-04" db="EMBL/GenBank/DDBJ databases">
        <title>Evolutionary Origins and Diversification of the Mycorrhizal Mutualists.</title>
        <authorList>
            <consortium name="DOE Joint Genome Institute"/>
            <consortium name="Mycorrhizal Genomics Consortium"/>
            <person name="Kohler A."/>
            <person name="Kuo A."/>
            <person name="Nagy L.G."/>
            <person name="Floudas D."/>
            <person name="Copeland A."/>
            <person name="Barry K.W."/>
            <person name="Cichocki N."/>
            <person name="Veneault-Fourrey C."/>
            <person name="LaButti K."/>
            <person name="Lindquist E.A."/>
            <person name="Lipzen A."/>
            <person name="Lundell T."/>
            <person name="Morin E."/>
            <person name="Murat C."/>
            <person name="Riley R."/>
            <person name="Ohm R."/>
            <person name="Sun H."/>
            <person name="Tunlid A."/>
            <person name="Henrissat B."/>
            <person name="Grigoriev I.V."/>
            <person name="Hibbett D.S."/>
            <person name="Martin F."/>
        </authorList>
    </citation>
    <scope>NUCLEOTIDE SEQUENCE [LARGE SCALE GENOMIC DNA]</scope>
    <source>
        <strain evidence="2 3">Koide BX008</strain>
    </source>
</reference>
<gene>
    <name evidence="2" type="ORF">M378DRAFT_864569</name>
</gene>
<feature type="chain" id="PRO_5002158187" description="Secreted protein" evidence="1">
    <location>
        <begin position="23"/>
        <end position="92"/>
    </location>
</feature>
<dbReference type="Proteomes" id="UP000054549">
    <property type="component" value="Unassembled WGS sequence"/>
</dbReference>
<evidence type="ECO:0000313" key="2">
    <source>
        <dbReference type="EMBL" id="KIL61232.1"/>
    </source>
</evidence>
<dbReference type="HOGENOM" id="CLU_2412789_0_0_1"/>
<evidence type="ECO:0000256" key="1">
    <source>
        <dbReference type="SAM" id="SignalP"/>
    </source>
</evidence>
<accession>A0A0C2WIA2</accession>
<dbReference type="InParanoid" id="A0A0C2WIA2"/>
<name>A0A0C2WIA2_AMAMK</name>